<evidence type="ECO:0000256" key="3">
    <source>
        <dbReference type="ARBA" id="ARBA00022643"/>
    </source>
</evidence>
<feature type="binding site" evidence="7">
    <location>
        <position position="183"/>
    </location>
    <ligand>
        <name>glyoxylate</name>
        <dbReference type="ChEBI" id="CHEBI:36655"/>
    </ligand>
</feature>
<feature type="binding site" evidence="7">
    <location>
        <position position="292"/>
    </location>
    <ligand>
        <name>glyoxylate</name>
        <dbReference type="ChEBI" id="CHEBI:36655"/>
    </ligand>
</feature>
<evidence type="ECO:0000256" key="6">
    <source>
        <dbReference type="PIRSR" id="PIRSR000138-1"/>
    </source>
</evidence>
<dbReference type="PROSITE" id="PS51349">
    <property type="entry name" value="FMN_HYDROXY_ACID_DH_2"/>
    <property type="match status" value="1"/>
</dbReference>
<accession>A0ABD3P070</accession>
<evidence type="ECO:0000256" key="4">
    <source>
        <dbReference type="ARBA" id="ARBA00023002"/>
    </source>
</evidence>
<evidence type="ECO:0000256" key="1">
    <source>
        <dbReference type="ARBA" id="ARBA00001917"/>
    </source>
</evidence>
<sequence>MSEIVISLNIPNEVAGIKIYNVNDYQTVAREILPKPLYEYLASGTDDEQTLAENESAFKSWYLRPRVMRPVGAISTETTLFGQRLSMPVFISPAGVHELCDEIHGECAAARACGEVGTLFALSQHSTRSIEDVATATNGRTKLWYQSYILKDREMTLRLVKRAINAGYKGVFLTVDSVRFGFREADARNGWNALPEPLRLVNYDEDVSQKDKQTDSNTINKSKIYSGEEDAWDQNTEQIFEQNPTWDDVRWLKNECCRDIPLVIKGILTAEDAIEAVSAGADGIMVSNHGGRALDGALAAIDALPEVAKAVENRVPILLDGGIRRGTDVLKALALGATAVGIGKPVFFALAVGGENAVANVLRMLQKETEAAMAICGCQTVGDIKRTLVTRHPSGAGRVAKYIRSNL</sequence>
<dbReference type="Pfam" id="PF01070">
    <property type="entry name" value="FMN_dh"/>
    <property type="match status" value="1"/>
</dbReference>
<evidence type="ECO:0000313" key="10">
    <source>
        <dbReference type="Proteomes" id="UP001516023"/>
    </source>
</evidence>
<keyword evidence="2 7" id="KW-0285">Flavoprotein</keyword>
<feature type="binding site" evidence="7">
    <location>
        <position position="265"/>
    </location>
    <ligand>
        <name>FMN</name>
        <dbReference type="ChEBI" id="CHEBI:58210"/>
    </ligand>
</feature>
<feature type="binding site" evidence="7">
    <location>
        <position position="148"/>
    </location>
    <ligand>
        <name>glyoxylate</name>
        <dbReference type="ChEBI" id="CHEBI:36655"/>
    </ligand>
</feature>
<dbReference type="GO" id="GO:0016491">
    <property type="term" value="F:oxidoreductase activity"/>
    <property type="evidence" value="ECO:0007669"/>
    <property type="project" value="UniProtKB-KW"/>
</dbReference>
<feature type="binding site" evidence="7">
    <location>
        <begin position="93"/>
        <end position="95"/>
    </location>
    <ligand>
        <name>FMN</name>
        <dbReference type="ChEBI" id="CHEBI:58210"/>
    </ligand>
</feature>
<dbReference type="InterPro" id="IPR013785">
    <property type="entry name" value="Aldolase_TIM"/>
</dbReference>
<evidence type="ECO:0000259" key="8">
    <source>
        <dbReference type="PROSITE" id="PS51349"/>
    </source>
</evidence>
<feature type="binding site" evidence="7">
    <location>
        <position position="123"/>
    </location>
    <ligand>
        <name>FMN</name>
        <dbReference type="ChEBI" id="CHEBI:58210"/>
    </ligand>
</feature>
<reference evidence="9 10" key="1">
    <citation type="journal article" date="2020" name="G3 (Bethesda)">
        <title>Improved Reference Genome for Cyclotella cryptica CCMP332, a Model for Cell Wall Morphogenesis, Salinity Adaptation, and Lipid Production in Diatoms (Bacillariophyta).</title>
        <authorList>
            <person name="Roberts W.R."/>
            <person name="Downey K.M."/>
            <person name="Ruck E.C."/>
            <person name="Traller J.C."/>
            <person name="Alverson A.J."/>
        </authorList>
    </citation>
    <scope>NUCLEOTIDE SEQUENCE [LARGE SCALE GENOMIC DNA]</scope>
    <source>
        <strain evidence="9 10">CCMP332</strain>
    </source>
</reference>
<keyword evidence="4" id="KW-0560">Oxidoreductase</keyword>
<feature type="binding site" evidence="7">
    <location>
        <position position="174"/>
    </location>
    <ligand>
        <name>FMN</name>
        <dbReference type="ChEBI" id="CHEBI:58210"/>
    </ligand>
</feature>
<dbReference type="InterPro" id="IPR000262">
    <property type="entry name" value="FMN-dep_DH"/>
</dbReference>
<keyword evidence="10" id="KW-1185">Reference proteome</keyword>
<comment type="cofactor">
    <cofactor evidence="1">
        <name>FMN</name>
        <dbReference type="ChEBI" id="CHEBI:58210"/>
    </cofactor>
</comment>
<name>A0ABD3P070_9STRA</name>
<dbReference type="AlphaFoldDB" id="A0ABD3P070"/>
<dbReference type="PANTHER" id="PTHR10578:SF107">
    <property type="entry name" value="2-HYDROXYACID OXIDASE 1"/>
    <property type="match status" value="1"/>
</dbReference>
<comment type="similarity">
    <text evidence="5">Belongs to the FMN-dependent alpha-hydroxy acid dehydrogenase family.</text>
</comment>
<gene>
    <name evidence="9" type="ORF">HJC23_007115</name>
</gene>
<protein>
    <recommendedName>
        <fullName evidence="8">FMN hydroxy acid dehydrogenase domain-containing protein</fullName>
    </recommendedName>
</protein>
<dbReference type="InterPro" id="IPR012133">
    <property type="entry name" value="Alpha-hydoxy_acid_DH_FMN"/>
</dbReference>
<evidence type="ECO:0000256" key="7">
    <source>
        <dbReference type="PIRSR" id="PIRSR000138-2"/>
    </source>
</evidence>
<dbReference type="SUPFAM" id="SSF51395">
    <property type="entry name" value="FMN-linked oxidoreductases"/>
    <property type="match status" value="1"/>
</dbReference>
<organism evidence="9 10">
    <name type="scientific">Cyclotella cryptica</name>
    <dbReference type="NCBI Taxonomy" id="29204"/>
    <lineage>
        <taxon>Eukaryota</taxon>
        <taxon>Sar</taxon>
        <taxon>Stramenopiles</taxon>
        <taxon>Ochrophyta</taxon>
        <taxon>Bacillariophyta</taxon>
        <taxon>Coscinodiscophyceae</taxon>
        <taxon>Thalassiosirophycidae</taxon>
        <taxon>Stephanodiscales</taxon>
        <taxon>Stephanodiscaceae</taxon>
        <taxon>Cyclotella</taxon>
    </lineage>
</organism>
<dbReference type="Proteomes" id="UP001516023">
    <property type="component" value="Unassembled WGS sequence"/>
</dbReference>
<evidence type="ECO:0000313" key="9">
    <source>
        <dbReference type="EMBL" id="KAL3781595.1"/>
    </source>
</evidence>
<dbReference type="InterPro" id="IPR037396">
    <property type="entry name" value="FMN_HAD"/>
</dbReference>
<feature type="binding site" evidence="7">
    <location>
        <position position="287"/>
    </location>
    <ligand>
        <name>FMN</name>
        <dbReference type="ChEBI" id="CHEBI:58210"/>
    </ligand>
</feature>
<evidence type="ECO:0000256" key="5">
    <source>
        <dbReference type="ARBA" id="ARBA00024042"/>
    </source>
</evidence>
<feature type="domain" description="FMN hydroxy acid dehydrogenase" evidence="8">
    <location>
        <begin position="14"/>
        <end position="394"/>
    </location>
</feature>
<dbReference type="FunFam" id="3.20.20.70:FF:000056">
    <property type="entry name" value="hydroxyacid oxidase 2"/>
    <property type="match status" value="1"/>
</dbReference>
<feature type="binding site" evidence="7">
    <location>
        <begin position="320"/>
        <end position="324"/>
    </location>
    <ligand>
        <name>FMN</name>
        <dbReference type="ChEBI" id="CHEBI:58210"/>
    </ligand>
</feature>
<dbReference type="PIRSF" id="PIRSF000138">
    <property type="entry name" value="Al-hdrx_acd_dh"/>
    <property type="match status" value="1"/>
</dbReference>
<dbReference type="Gene3D" id="3.20.20.70">
    <property type="entry name" value="Aldolase class I"/>
    <property type="match status" value="1"/>
</dbReference>
<dbReference type="GO" id="GO:0005737">
    <property type="term" value="C:cytoplasm"/>
    <property type="evidence" value="ECO:0007669"/>
    <property type="project" value="UniProtKB-ARBA"/>
</dbReference>
<proteinExistence type="inferred from homology"/>
<feature type="binding site" evidence="7">
    <location>
        <position position="146"/>
    </location>
    <ligand>
        <name>FMN</name>
        <dbReference type="ChEBI" id="CHEBI:58210"/>
    </ligand>
</feature>
<feature type="active site" description="Proton acceptor" evidence="6">
    <location>
        <position position="289"/>
    </location>
</feature>
<dbReference type="PANTHER" id="PTHR10578">
    <property type="entry name" value="S -2-HYDROXY-ACID OXIDASE-RELATED"/>
    <property type="match status" value="1"/>
</dbReference>
<dbReference type="EMBL" id="JABMIG020000312">
    <property type="protein sequence ID" value="KAL3781595.1"/>
    <property type="molecule type" value="Genomic_DNA"/>
</dbReference>
<comment type="caution">
    <text evidence="9">The sequence shown here is derived from an EMBL/GenBank/DDBJ whole genome shotgun (WGS) entry which is preliminary data.</text>
</comment>
<feature type="binding site" evidence="7">
    <location>
        <position position="40"/>
    </location>
    <ligand>
        <name>glyoxylate</name>
        <dbReference type="ChEBI" id="CHEBI:36655"/>
    </ligand>
</feature>
<keyword evidence="3 7" id="KW-0288">FMN</keyword>
<evidence type="ECO:0000256" key="2">
    <source>
        <dbReference type="ARBA" id="ARBA00022630"/>
    </source>
</evidence>
<feature type="binding site" evidence="7">
    <location>
        <position position="289"/>
    </location>
    <ligand>
        <name>glyoxylate</name>
        <dbReference type="ChEBI" id="CHEBI:36655"/>
    </ligand>
</feature>
<dbReference type="CDD" id="cd02809">
    <property type="entry name" value="alpha_hydroxyacid_oxid_FMN"/>
    <property type="match status" value="1"/>
</dbReference>